<evidence type="ECO:0000313" key="2">
    <source>
        <dbReference type="Proteomes" id="UP001164965"/>
    </source>
</evidence>
<name>A0ABY6P0Y2_9NOCA</name>
<accession>A0ABY6P0Y2</accession>
<dbReference type="Proteomes" id="UP001164965">
    <property type="component" value="Chromosome"/>
</dbReference>
<dbReference type="EMBL" id="CP110615">
    <property type="protein sequence ID" value="UZJ25188.1"/>
    <property type="molecule type" value="Genomic_DNA"/>
</dbReference>
<protein>
    <recommendedName>
        <fullName evidence="3">Secreted protein</fullName>
    </recommendedName>
</protein>
<keyword evidence="2" id="KW-1185">Reference proteome</keyword>
<reference evidence="1" key="1">
    <citation type="submission" date="2022-10" db="EMBL/GenBank/DDBJ databases">
        <title>Rhodococcus sp.75.</title>
        <authorList>
            <person name="Sun M."/>
        </authorList>
    </citation>
    <scope>NUCLEOTIDE SEQUENCE</scope>
    <source>
        <strain evidence="1">75</strain>
    </source>
</reference>
<evidence type="ECO:0008006" key="3">
    <source>
        <dbReference type="Google" id="ProtNLM"/>
    </source>
</evidence>
<dbReference type="RefSeq" id="WP_265383294.1">
    <property type="nucleotide sequence ID" value="NZ_CP110615.1"/>
</dbReference>
<proteinExistence type="predicted"/>
<evidence type="ECO:0000313" key="1">
    <source>
        <dbReference type="EMBL" id="UZJ25188.1"/>
    </source>
</evidence>
<gene>
    <name evidence="1" type="ORF">RHODO2019_01380</name>
</gene>
<sequence length="97" mass="9672">MPACRSTEATTTDFPSLLWSAAVNVPVAAAGAAAEDDAADDELGPYPEAAEVDAAAVELEGAAAGVLLPQALTPTTPAARATAVTAVRTVFTGFLLE</sequence>
<organism evidence="1 2">
    <name type="scientific">Rhodococcus antarcticus</name>
    <dbReference type="NCBI Taxonomy" id="2987751"/>
    <lineage>
        <taxon>Bacteria</taxon>
        <taxon>Bacillati</taxon>
        <taxon>Actinomycetota</taxon>
        <taxon>Actinomycetes</taxon>
        <taxon>Mycobacteriales</taxon>
        <taxon>Nocardiaceae</taxon>
        <taxon>Rhodococcus</taxon>
    </lineage>
</organism>